<evidence type="ECO:0000313" key="9">
    <source>
        <dbReference type="Proteomes" id="UP001165444"/>
    </source>
</evidence>
<dbReference type="EMBL" id="JAKZMM010000015">
    <property type="protein sequence ID" value="MCJ2380477.1"/>
    <property type="molecule type" value="Genomic_DNA"/>
</dbReference>
<keyword evidence="9" id="KW-1185">Reference proteome</keyword>
<keyword evidence="5 7" id="KW-1133">Transmembrane helix</keyword>
<reference evidence="8 9" key="1">
    <citation type="submission" date="2022-03" db="EMBL/GenBank/DDBJ databases">
        <title>Parabacteroides sp. nov. isolated from swine feces.</title>
        <authorList>
            <person name="Bak J.E."/>
        </authorList>
    </citation>
    <scope>NUCLEOTIDE SEQUENCE [LARGE SCALE GENOMIC DNA]</scope>
    <source>
        <strain evidence="8 9">AGMB00274</strain>
    </source>
</reference>
<evidence type="ECO:0000256" key="1">
    <source>
        <dbReference type="ARBA" id="ARBA00004127"/>
    </source>
</evidence>
<dbReference type="Proteomes" id="UP001165444">
    <property type="component" value="Unassembled WGS sequence"/>
</dbReference>
<dbReference type="Pfam" id="PF07787">
    <property type="entry name" value="TMEM43"/>
    <property type="match status" value="1"/>
</dbReference>
<accession>A0ABT0C0G2</accession>
<evidence type="ECO:0000256" key="7">
    <source>
        <dbReference type="SAM" id="Phobius"/>
    </source>
</evidence>
<keyword evidence="3 7" id="KW-0812">Transmembrane</keyword>
<keyword evidence="4" id="KW-0256">Endoplasmic reticulum</keyword>
<keyword evidence="6 7" id="KW-0472">Membrane</keyword>
<dbReference type="PANTHER" id="PTHR13416:SF2">
    <property type="entry name" value="TRANSMEMBRANE PROTEIN 43"/>
    <property type="match status" value="1"/>
</dbReference>
<protein>
    <submittedName>
        <fullName evidence="8">TMEM43 family protein</fullName>
    </submittedName>
</protein>
<feature type="transmembrane region" description="Helical" evidence="7">
    <location>
        <begin position="377"/>
        <end position="402"/>
    </location>
</feature>
<evidence type="ECO:0000256" key="5">
    <source>
        <dbReference type="ARBA" id="ARBA00022989"/>
    </source>
</evidence>
<dbReference type="PANTHER" id="PTHR13416">
    <property type="match status" value="1"/>
</dbReference>
<evidence type="ECO:0000256" key="3">
    <source>
        <dbReference type="ARBA" id="ARBA00022692"/>
    </source>
</evidence>
<feature type="transmembrane region" description="Helical" evidence="7">
    <location>
        <begin position="21"/>
        <end position="38"/>
    </location>
</feature>
<comment type="caution">
    <text evidence="8">The sequence shown here is derived from an EMBL/GenBank/DDBJ whole genome shotgun (WGS) entry which is preliminary data.</text>
</comment>
<sequence length="439" mass="48174">MAYQETKTTGYRTRLSNSIRGIGTGFLMLLGGTVLLWWNEGRAVKTTQMLEEAQGVAVHVDDVSNADPSLNGKLIHAIAFTQTKDSLCDATFGIGSVAIKLDRSVQYYQWVEHSKTETKDKIGGSKEEVTTYYYEKEWNGSPVNSQEFSDPDYQNRNFVVMNIEDQSYMAENVTFGAYKLPKDLIRSISGTAPMNLSFSQEQLSDWNRDVKKVFESMAAPTVNNTAAVTDETPAAAKGDSAKVEAVATAETEQIAKQKFDYVHVNGNVLYFGKNPNNPQIGDMSVTFTKVMPGEASVIAVVNGDKLQSYVAKNGKTLSVLTSGAVSMENMFENQHKSNSFMTWILRFIGLFLVVTGFKGIFGILVDLLKVLPFMADIVGLGVGLICKVLGLAWSLLIIAMAWLFYRPVIAGVLLAAIVALIVFLVKKGKDNKKAEVSNV</sequence>
<name>A0ABT0C0G2_9BACT</name>
<gene>
    <name evidence="8" type="ORF">MUN53_07625</name>
</gene>
<evidence type="ECO:0000313" key="8">
    <source>
        <dbReference type="EMBL" id="MCJ2380477.1"/>
    </source>
</evidence>
<dbReference type="InterPro" id="IPR012430">
    <property type="entry name" value="TMEM43_fam"/>
</dbReference>
<proteinExistence type="predicted"/>
<organism evidence="8 9">
    <name type="scientific">Parabacteroides faecalis</name>
    <dbReference type="NCBI Taxonomy" id="2924040"/>
    <lineage>
        <taxon>Bacteria</taxon>
        <taxon>Pseudomonadati</taxon>
        <taxon>Bacteroidota</taxon>
        <taxon>Bacteroidia</taxon>
        <taxon>Bacteroidales</taxon>
        <taxon>Tannerellaceae</taxon>
        <taxon>Parabacteroides</taxon>
    </lineage>
</organism>
<evidence type="ECO:0000256" key="4">
    <source>
        <dbReference type="ARBA" id="ARBA00022824"/>
    </source>
</evidence>
<feature type="transmembrane region" description="Helical" evidence="7">
    <location>
        <begin position="343"/>
        <end position="365"/>
    </location>
</feature>
<feature type="transmembrane region" description="Helical" evidence="7">
    <location>
        <begin position="408"/>
        <end position="425"/>
    </location>
</feature>
<dbReference type="RefSeq" id="WP_022456408.1">
    <property type="nucleotide sequence ID" value="NZ_JAKZMM010000015.1"/>
</dbReference>
<evidence type="ECO:0000256" key="6">
    <source>
        <dbReference type="ARBA" id="ARBA00023136"/>
    </source>
</evidence>
<comment type="subcellular location">
    <subcellularLocation>
        <location evidence="1">Endomembrane system</location>
        <topology evidence="1">Multi-pass membrane protein</topology>
    </subcellularLocation>
    <subcellularLocation>
        <location evidence="2">Endoplasmic reticulum membrane</location>
    </subcellularLocation>
</comment>
<evidence type="ECO:0000256" key="2">
    <source>
        <dbReference type="ARBA" id="ARBA00004586"/>
    </source>
</evidence>